<reference evidence="2 3" key="1">
    <citation type="submission" date="2019-05" db="EMBL/GenBank/DDBJ databases">
        <authorList>
            <consortium name="Pathogen Informatics"/>
        </authorList>
    </citation>
    <scope>NUCLEOTIDE SEQUENCE [LARGE SCALE GENOMIC DNA]</scope>
    <source>
        <strain evidence="2 3">NCTC13032</strain>
    </source>
</reference>
<keyword evidence="1" id="KW-0812">Transmembrane</keyword>
<keyword evidence="1" id="KW-1133">Transmembrane helix</keyword>
<protein>
    <submittedName>
        <fullName evidence="2">EIIBCA-Bgl</fullName>
    </submittedName>
</protein>
<evidence type="ECO:0000313" key="2">
    <source>
        <dbReference type="EMBL" id="VTP79106.1"/>
    </source>
</evidence>
<gene>
    <name evidence="2" type="primary">bglF_4</name>
    <name evidence="2" type="ORF">NCTC13032_06275</name>
</gene>
<feature type="transmembrane region" description="Helical" evidence="1">
    <location>
        <begin position="69"/>
        <end position="88"/>
    </location>
</feature>
<dbReference type="EMBL" id="LR590464">
    <property type="protein sequence ID" value="VTP79106.1"/>
    <property type="molecule type" value="Genomic_DNA"/>
</dbReference>
<dbReference type="PANTHER" id="PTHR30175">
    <property type="entry name" value="PHOSPHOTRANSFERASE SYSTEM TRANSPORT PROTEIN"/>
    <property type="match status" value="1"/>
</dbReference>
<dbReference type="AlphaFoldDB" id="A0A4U9INL1"/>
<dbReference type="GO" id="GO:0009401">
    <property type="term" value="P:phosphoenolpyruvate-dependent sugar phosphotransferase system"/>
    <property type="evidence" value="ECO:0007669"/>
    <property type="project" value="TreeGrafter"/>
</dbReference>
<feature type="transmembrane region" description="Helical" evidence="1">
    <location>
        <begin position="33"/>
        <end position="57"/>
    </location>
</feature>
<accession>A0A4U9INL1</accession>
<keyword evidence="1" id="KW-0472">Membrane</keyword>
<dbReference type="Proteomes" id="UP000310719">
    <property type="component" value="Chromosome"/>
</dbReference>
<dbReference type="PANTHER" id="PTHR30175:SF1">
    <property type="entry name" value="PTS SYSTEM ARBUTIN-, CELLOBIOSE-, AND SALICIN-SPECIFIC EIIBC COMPONENT-RELATED"/>
    <property type="match status" value="1"/>
</dbReference>
<dbReference type="GO" id="GO:0015771">
    <property type="term" value="P:trehalose transport"/>
    <property type="evidence" value="ECO:0007669"/>
    <property type="project" value="TreeGrafter"/>
</dbReference>
<organism evidence="2 3">
    <name type="scientific">Leclercia adecarboxylata</name>
    <dbReference type="NCBI Taxonomy" id="83655"/>
    <lineage>
        <taxon>Bacteria</taxon>
        <taxon>Pseudomonadati</taxon>
        <taxon>Pseudomonadota</taxon>
        <taxon>Gammaproteobacteria</taxon>
        <taxon>Enterobacterales</taxon>
        <taxon>Enterobacteriaceae</taxon>
        <taxon>Leclercia</taxon>
    </lineage>
</organism>
<evidence type="ECO:0000313" key="3">
    <source>
        <dbReference type="Proteomes" id="UP000310719"/>
    </source>
</evidence>
<name>A0A4U9INL1_9ENTR</name>
<dbReference type="InterPro" id="IPR050558">
    <property type="entry name" value="PTS_Sugar-Specific_Components"/>
</dbReference>
<proteinExistence type="predicted"/>
<evidence type="ECO:0000256" key="1">
    <source>
        <dbReference type="SAM" id="Phobius"/>
    </source>
</evidence>
<sequence>MLNVLGQGNEKAPTATKGRKSLVSLFMDTVSGVFGPIVPAIAGAGMIKGLLAGLIALKVVSAKSDTVMVIDLIASGVFYFLPFFLAGVGGEDL</sequence>
<dbReference type="GO" id="GO:0005886">
    <property type="term" value="C:plasma membrane"/>
    <property type="evidence" value="ECO:0007669"/>
    <property type="project" value="TreeGrafter"/>
</dbReference>
<dbReference type="GO" id="GO:0090589">
    <property type="term" value="F:protein-phosphocysteine-trehalose phosphotransferase system transporter activity"/>
    <property type="evidence" value="ECO:0007669"/>
    <property type="project" value="TreeGrafter"/>
</dbReference>